<comment type="caution">
    <text evidence="1">The sequence shown here is derived from an EMBL/GenBank/DDBJ whole genome shotgun (WGS) entry which is preliminary data.</text>
</comment>
<dbReference type="AlphaFoldDB" id="A0A2N6SG11"/>
<proteinExistence type="predicted"/>
<dbReference type="Proteomes" id="UP000235670">
    <property type="component" value="Unassembled WGS sequence"/>
</dbReference>
<sequence length="66" mass="7669">MKKFLLITELSKKNNKLIAEGTIDLNTIPEEDDKIRIGEFNTSFDEARKIENFEKILAERGLTEKK</sequence>
<protein>
    <submittedName>
        <fullName evidence="1">Uncharacterized protein</fullName>
    </submittedName>
</protein>
<evidence type="ECO:0000313" key="1">
    <source>
        <dbReference type="EMBL" id="PMC52885.1"/>
    </source>
</evidence>
<reference evidence="1 2" key="1">
    <citation type="submission" date="2017-09" db="EMBL/GenBank/DDBJ databases">
        <title>Bacterial strain isolated from the female urinary microbiota.</title>
        <authorList>
            <person name="Thomas-White K."/>
            <person name="Kumar N."/>
            <person name="Forster S."/>
            <person name="Putonti C."/>
            <person name="Lawley T."/>
            <person name="Wolfe A.J."/>
        </authorList>
    </citation>
    <scope>NUCLEOTIDE SEQUENCE [LARGE SCALE GENOMIC DNA]</scope>
    <source>
        <strain evidence="1 2">UMB0186</strain>
    </source>
</reference>
<accession>A0A2N6SG11</accession>
<name>A0A2N6SG11_9BACL</name>
<organism evidence="1 2">
    <name type="scientific">Gemella sanguinis</name>
    <dbReference type="NCBI Taxonomy" id="84135"/>
    <lineage>
        <taxon>Bacteria</taxon>
        <taxon>Bacillati</taxon>
        <taxon>Bacillota</taxon>
        <taxon>Bacilli</taxon>
        <taxon>Bacillales</taxon>
        <taxon>Gemellaceae</taxon>
        <taxon>Gemella</taxon>
    </lineage>
</organism>
<gene>
    <name evidence="1" type="ORF">CJ218_03035</name>
</gene>
<evidence type="ECO:0000313" key="2">
    <source>
        <dbReference type="Proteomes" id="UP000235670"/>
    </source>
</evidence>
<dbReference type="EMBL" id="PNGT01000002">
    <property type="protein sequence ID" value="PMC52885.1"/>
    <property type="molecule type" value="Genomic_DNA"/>
</dbReference>